<evidence type="ECO:0000256" key="3">
    <source>
        <dbReference type="ARBA" id="ARBA00023163"/>
    </source>
</evidence>
<dbReference type="PROSITE" id="PS51078">
    <property type="entry name" value="ICLR_ED"/>
    <property type="match status" value="1"/>
</dbReference>
<dbReference type="EMBL" id="JAAKZI010000020">
    <property type="protein sequence ID" value="NGN84169.1"/>
    <property type="molecule type" value="Genomic_DNA"/>
</dbReference>
<evidence type="ECO:0000256" key="2">
    <source>
        <dbReference type="ARBA" id="ARBA00023125"/>
    </source>
</evidence>
<proteinExistence type="predicted"/>
<dbReference type="InterPro" id="IPR036388">
    <property type="entry name" value="WH-like_DNA-bd_sf"/>
</dbReference>
<feature type="domain" description="HTH iclR-type" evidence="4">
    <location>
        <begin position="16"/>
        <end position="76"/>
    </location>
</feature>
<keyword evidence="1" id="KW-0805">Transcription regulation</keyword>
<dbReference type="InterPro" id="IPR036390">
    <property type="entry name" value="WH_DNA-bd_sf"/>
</dbReference>
<reference evidence="6 7" key="1">
    <citation type="submission" date="2020-02" db="EMBL/GenBank/DDBJ databases">
        <title>Genome sequence of the type strain DSM 27180 of Arthrobacter silviterrae.</title>
        <authorList>
            <person name="Gao J."/>
            <person name="Sun J."/>
        </authorList>
    </citation>
    <scope>NUCLEOTIDE SEQUENCE [LARGE SCALE GENOMIC DNA]</scope>
    <source>
        <strain evidence="6 7">DSM 27180</strain>
    </source>
</reference>
<evidence type="ECO:0000259" key="5">
    <source>
        <dbReference type="PROSITE" id="PS51078"/>
    </source>
</evidence>
<dbReference type="RefSeq" id="WP_165182401.1">
    <property type="nucleotide sequence ID" value="NZ_JAAKZI010000020.1"/>
</dbReference>
<keyword evidence="3" id="KW-0804">Transcription</keyword>
<dbReference type="Pfam" id="PF01614">
    <property type="entry name" value="IclR_C"/>
    <property type="match status" value="1"/>
</dbReference>
<gene>
    <name evidence="6" type="ORF">G6N77_11980</name>
</gene>
<dbReference type="InterPro" id="IPR012794">
    <property type="entry name" value="PcaR_PcaU"/>
</dbReference>
<evidence type="ECO:0000256" key="1">
    <source>
        <dbReference type="ARBA" id="ARBA00023015"/>
    </source>
</evidence>
<comment type="caution">
    <text evidence="6">The sequence shown here is derived from an EMBL/GenBank/DDBJ whole genome shotgun (WGS) entry which is preliminary data.</text>
</comment>
<keyword evidence="7" id="KW-1185">Reference proteome</keyword>
<evidence type="ECO:0000313" key="7">
    <source>
        <dbReference type="Proteomes" id="UP000479226"/>
    </source>
</evidence>
<dbReference type="SMART" id="SM00346">
    <property type="entry name" value="HTH_ICLR"/>
    <property type="match status" value="1"/>
</dbReference>
<evidence type="ECO:0000313" key="6">
    <source>
        <dbReference type="EMBL" id="NGN84169.1"/>
    </source>
</evidence>
<dbReference type="PANTHER" id="PTHR30136">
    <property type="entry name" value="HELIX-TURN-HELIX TRANSCRIPTIONAL REGULATOR, ICLR FAMILY"/>
    <property type="match status" value="1"/>
</dbReference>
<dbReference type="InterPro" id="IPR029016">
    <property type="entry name" value="GAF-like_dom_sf"/>
</dbReference>
<evidence type="ECO:0000259" key="4">
    <source>
        <dbReference type="PROSITE" id="PS51077"/>
    </source>
</evidence>
<organism evidence="6 7">
    <name type="scientific">Arthrobacter silviterrae</name>
    <dbReference type="NCBI Taxonomy" id="2026658"/>
    <lineage>
        <taxon>Bacteria</taxon>
        <taxon>Bacillati</taxon>
        <taxon>Actinomycetota</taxon>
        <taxon>Actinomycetes</taxon>
        <taxon>Micrococcales</taxon>
        <taxon>Micrococcaceae</taxon>
        <taxon>Arthrobacter</taxon>
    </lineage>
</organism>
<dbReference type="InterPro" id="IPR050707">
    <property type="entry name" value="HTH_MetabolicPath_Reg"/>
</dbReference>
<dbReference type="SUPFAM" id="SSF55781">
    <property type="entry name" value="GAF domain-like"/>
    <property type="match status" value="1"/>
</dbReference>
<keyword evidence="2" id="KW-0238">DNA-binding</keyword>
<dbReference type="PROSITE" id="PS51077">
    <property type="entry name" value="HTH_ICLR"/>
    <property type="match status" value="1"/>
</dbReference>
<sequence length="267" mass="28057">MTEAQTAPPVASDQYVQSLARGLAVIRAFDADHPAMTLSEVAQRTQLTRATARRFLHTLVELGYVRTDERQFSLTPSVLQLGYAYLSALSLPQLAQPHLQALSTQLGESTSAAVLDGGDISYVARVATRRIMSVGITVGTRFPAYATSMGRVLLAGLPPAALNAYFASHAVVPLTPTAVGTEAGIREALQAVRIQGWCLLDQELELGLMSMAAPVHDAGGTVVAAVNVSLQAQAVNAKADPPGFLATVREQLLRTAALISADVAAGK</sequence>
<dbReference type="Pfam" id="PF09339">
    <property type="entry name" value="HTH_IclR"/>
    <property type="match status" value="1"/>
</dbReference>
<feature type="domain" description="IclR-ED" evidence="5">
    <location>
        <begin position="77"/>
        <end position="265"/>
    </location>
</feature>
<dbReference type="Gene3D" id="1.10.10.10">
    <property type="entry name" value="Winged helix-like DNA-binding domain superfamily/Winged helix DNA-binding domain"/>
    <property type="match status" value="1"/>
</dbReference>
<dbReference type="InterPro" id="IPR005471">
    <property type="entry name" value="Tscrpt_reg_IclR_N"/>
</dbReference>
<dbReference type="Proteomes" id="UP000479226">
    <property type="component" value="Unassembled WGS sequence"/>
</dbReference>
<dbReference type="SUPFAM" id="SSF46785">
    <property type="entry name" value="Winged helix' DNA-binding domain"/>
    <property type="match status" value="1"/>
</dbReference>
<accession>A0ABX0DBA0</accession>
<name>A0ABX0DBA0_9MICC</name>
<dbReference type="InterPro" id="IPR014757">
    <property type="entry name" value="Tscrpt_reg_IclR_C"/>
</dbReference>
<dbReference type="NCBIfam" id="TIGR02431">
    <property type="entry name" value="pcaR_pcaU"/>
    <property type="match status" value="1"/>
</dbReference>
<dbReference type="Gene3D" id="3.30.450.40">
    <property type="match status" value="1"/>
</dbReference>
<protein>
    <submittedName>
        <fullName evidence="6">Helix-turn-helix domain-containing protein</fullName>
    </submittedName>
</protein>
<dbReference type="PANTHER" id="PTHR30136:SF34">
    <property type="entry name" value="TRANSCRIPTIONAL REGULATOR"/>
    <property type="match status" value="1"/>
</dbReference>